<comment type="caution">
    <text evidence="5">The sequence shown here is derived from an EMBL/GenBank/DDBJ whole genome shotgun (WGS) entry which is preliminary data.</text>
</comment>
<dbReference type="InterPro" id="IPR050465">
    <property type="entry name" value="UPF0194_transport"/>
</dbReference>
<dbReference type="InterPro" id="IPR059052">
    <property type="entry name" value="HH_YbhG-like"/>
</dbReference>
<dbReference type="EMBL" id="JARXRN010000028">
    <property type="protein sequence ID" value="MDH5831904.1"/>
    <property type="molecule type" value="Genomic_DNA"/>
</dbReference>
<protein>
    <submittedName>
        <fullName evidence="5">HlyD family efflux transporter periplasmic adaptor subunit</fullName>
    </submittedName>
</protein>
<evidence type="ECO:0000256" key="2">
    <source>
        <dbReference type="ARBA" id="ARBA00023054"/>
    </source>
</evidence>
<reference evidence="5 6" key="1">
    <citation type="submission" date="2023-04" db="EMBL/GenBank/DDBJ databases">
        <title>Luteimonas sp. M1R5S18.</title>
        <authorList>
            <person name="Sun J.-Q."/>
        </authorList>
    </citation>
    <scope>NUCLEOTIDE SEQUENCE [LARGE SCALE GENOMIC DNA]</scope>
    <source>
        <strain evidence="5 6">M1R5S18</strain>
    </source>
</reference>
<keyword evidence="2" id="KW-0175">Coiled coil</keyword>
<gene>
    <name evidence="5" type="ORF">QFW80_15390</name>
</gene>
<dbReference type="RefSeq" id="WP_280602854.1">
    <property type="nucleotide sequence ID" value="NZ_JARXRN010000028.1"/>
</dbReference>
<comment type="subcellular location">
    <subcellularLocation>
        <location evidence="1">Cell envelope</location>
    </subcellularLocation>
</comment>
<dbReference type="Gene3D" id="1.10.287.470">
    <property type="entry name" value="Helix hairpin bin"/>
    <property type="match status" value="2"/>
</dbReference>
<dbReference type="PROSITE" id="PS51257">
    <property type="entry name" value="PROKAR_LIPOPROTEIN"/>
    <property type="match status" value="1"/>
</dbReference>
<keyword evidence="3" id="KW-0732">Signal</keyword>
<evidence type="ECO:0000313" key="5">
    <source>
        <dbReference type="EMBL" id="MDH5831904.1"/>
    </source>
</evidence>
<evidence type="ECO:0000256" key="1">
    <source>
        <dbReference type="ARBA" id="ARBA00004196"/>
    </source>
</evidence>
<feature type="chain" id="PRO_5046279298" evidence="3">
    <location>
        <begin position="28"/>
        <end position="323"/>
    </location>
</feature>
<evidence type="ECO:0000259" key="4">
    <source>
        <dbReference type="Pfam" id="PF25881"/>
    </source>
</evidence>
<dbReference type="Gene3D" id="2.40.50.100">
    <property type="match status" value="1"/>
</dbReference>
<dbReference type="Proteomes" id="UP001156831">
    <property type="component" value="Unassembled WGS sequence"/>
</dbReference>
<dbReference type="PANTHER" id="PTHR32347">
    <property type="entry name" value="EFFLUX SYSTEM COMPONENT YKNX-RELATED"/>
    <property type="match status" value="1"/>
</dbReference>
<evidence type="ECO:0000256" key="3">
    <source>
        <dbReference type="SAM" id="SignalP"/>
    </source>
</evidence>
<organism evidence="5 6">
    <name type="scientific">Luteimonas rhizosphaericola</name>
    <dbReference type="NCBI Taxonomy" id="3042024"/>
    <lineage>
        <taxon>Bacteria</taxon>
        <taxon>Pseudomonadati</taxon>
        <taxon>Pseudomonadota</taxon>
        <taxon>Gammaproteobacteria</taxon>
        <taxon>Lysobacterales</taxon>
        <taxon>Lysobacteraceae</taxon>
        <taxon>Luteimonas</taxon>
    </lineage>
</organism>
<feature type="domain" description="YbhG-like alpha-helical hairpin" evidence="4">
    <location>
        <begin position="77"/>
        <end position="196"/>
    </location>
</feature>
<keyword evidence="6" id="KW-1185">Reference proteome</keyword>
<proteinExistence type="predicted"/>
<dbReference type="SUPFAM" id="SSF111369">
    <property type="entry name" value="HlyD-like secretion proteins"/>
    <property type="match status" value="1"/>
</dbReference>
<sequence length="323" mass="33932">MTHPVLRGRASACLLAALLTLSGCGEQAPQALGTLEYDRITVPAPAAEPITAIAVREGERVAAGARLLTLERTRGDAQLDAARAEVAGRREALEELRNGARSEDIDQARASLAATQAQARDARAYLARLQPLGARQLVAAAELDRARAAAGSADAQVAAARAALAELDNGARPEQVAQARAALEAAQARLQAQAETTDRLDLVAPRAGRVDSLPYRLGDEAPVGAPLAVLLVGDAPYARVYVPEPLRAGVEVGDRATVRVGAGGERRYAGRVRMIRSEPTFTPYYALTGKDAARLSYLAEVQLEGDGVAELPAGLPLRVEFAE</sequence>
<name>A0ABT6JMI7_9GAMM</name>
<accession>A0ABT6JMI7</accession>
<feature type="signal peptide" evidence="3">
    <location>
        <begin position="1"/>
        <end position="27"/>
    </location>
</feature>
<dbReference type="PANTHER" id="PTHR32347:SF29">
    <property type="entry name" value="UPF0194 MEMBRANE PROTEIN YBHG"/>
    <property type="match status" value="1"/>
</dbReference>
<dbReference type="Pfam" id="PF25881">
    <property type="entry name" value="HH_YBHG"/>
    <property type="match status" value="1"/>
</dbReference>
<evidence type="ECO:0000313" key="6">
    <source>
        <dbReference type="Proteomes" id="UP001156831"/>
    </source>
</evidence>